<evidence type="ECO:0000256" key="2">
    <source>
        <dbReference type="ARBA" id="ARBA00022679"/>
    </source>
</evidence>
<evidence type="ECO:0000313" key="8">
    <source>
        <dbReference type="Proteomes" id="UP001279734"/>
    </source>
</evidence>
<feature type="compositionally biased region" description="Low complexity" evidence="6">
    <location>
        <begin position="1"/>
        <end position="12"/>
    </location>
</feature>
<reference evidence="7" key="1">
    <citation type="submission" date="2023-05" db="EMBL/GenBank/DDBJ databases">
        <title>Nepenthes gracilis genome sequencing.</title>
        <authorList>
            <person name="Fukushima K."/>
        </authorList>
    </citation>
    <scope>NUCLEOTIDE SEQUENCE</scope>
    <source>
        <strain evidence="7">SING2019-196</strain>
    </source>
</reference>
<gene>
    <name evidence="7" type="ORF">Nepgr_012986</name>
</gene>
<evidence type="ECO:0000256" key="4">
    <source>
        <dbReference type="ARBA" id="ARBA00066896"/>
    </source>
</evidence>
<feature type="region of interest" description="Disordered" evidence="6">
    <location>
        <begin position="1"/>
        <end position="29"/>
    </location>
</feature>
<evidence type="ECO:0000256" key="6">
    <source>
        <dbReference type="SAM" id="MobiDB-lite"/>
    </source>
</evidence>
<name>A0AAD3XNX6_NEPGR</name>
<dbReference type="EC" id="2.4.1.360" evidence="4"/>
<keyword evidence="2" id="KW-0808">Transferase</keyword>
<evidence type="ECO:0000256" key="3">
    <source>
        <dbReference type="ARBA" id="ARBA00051296"/>
    </source>
</evidence>
<dbReference type="Gene3D" id="3.40.50.2000">
    <property type="entry name" value="Glycogen Phosphorylase B"/>
    <property type="match status" value="2"/>
</dbReference>
<proteinExistence type="inferred from homology"/>
<dbReference type="Proteomes" id="UP001279734">
    <property type="component" value="Unassembled WGS sequence"/>
</dbReference>
<dbReference type="InterPro" id="IPR002213">
    <property type="entry name" value="UDP_glucos_trans"/>
</dbReference>
<dbReference type="GO" id="GO:0120514">
    <property type="term" value="F:2-hydroxyflavanone C-glucosyltransferase activity"/>
    <property type="evidence" value="ECO:0007669"/>
    <property type="project" value="UniProtKB-EC"/>
</dbReference>
<dbReference type="GO" id="GO:0080043">
    <property type="term" value="F:quercetin 3-O-glucosyltransferase activity"/>
    <property type="evidence" value="ECO:0007669"/>
    <property type="project" value="TreeGrafter"/>
</dbReference>
<dbReference type="GO" id="GO:0080044">
    <property type="term" value="F:quercetin 7-O-glucosyltransferase activity"/>
    <property type="evidence" value="ECO:0007669"/>
    <property type="project" value="TreeGrafter"/>
</dbReference>
<keyword evidence="8" id="KW-1185">Reference proteome</keyword>
<comment type="caution">
    <text evidence="7">The sequence shown here is derived from an EMBL/GenBank/DDBJ whole genome shotgun (WGS) entry which is preliminary data.</text>
</comment>
<dbReference type="FunFam" id="3.40.50.2000:FF:000060">
    <property type="entry name" value="Glycosyltransferase"/>
    <property type="match status" value="1"/>
</dbReference>
<dbReference type="AlphaFoldDB" id="A0AAD3XNX6"/>
<accession>A0AAD3XNX6</accession>
<comment type="similarity">
    <text evidence="1">Belongs to the UDP-glycosyltransferase family.</text>
</comment>
<sequence length="511" mass="56714">MMSSKCSDCSSSGEQLSKEEDKNVSSTPTPPHVLILPFPLQGHIVPFLKLTELLCLAGLNVTLLNTEQIHSRLLQHSDVKACFARFPGFRMEAISDGRSLSDPPPTVYQLEEELGLLNSITKPVFKEALVSGRVVSGGMPPLTCIIGDALLNFAMEVANELEIPFFAFHVLNAATIWLVFSFPDLVDAGKFPFIGDEDDKIDCVKGLEGILRIKDIPMGEEDKGVGTLVSVLIQSCKADAVIFNTFDDLEGAVLSHMRLKYPNTYAVGPVHMHVRSRLSREPSERRQSVSSANIWQEDRSCMSWLDSQPSKSVVYVSFGSLTILKKDEFLELWHGLVHSGKRFLWVMRPNLVEGLDWDDQQPTKLVEEVGEGRTYVVRWAPQEEVLGHPATGSFVTQCGWNSVLEAIVAGVPMICWPYWGEQSLNSRFVSELYKVGVFMKDNDGLDRGTIATTVNEVMELRKGGLMESAAKMATLAKKAVGEGGSSYNDLDRLLDRIRLMAFKTPAKDYSY</sequence>
<dbReference type="PANTHER" id="PTHR11926:SF1392">
    <property type="entry name" value="GLYCOSYLTRANSFERASE"/>
    <property type="match status" value="1"/>
</dbReference>
<dbReference type="SUPFAM" id="SSF53756">
    <property type="entry name" value="UDP-Glycosyltransferase/glycogen phosphorylase"/>
    <property type="match status" value="1"/>
</dbReference>
<protein>
    <recommendedName>
        <fullName evidence="4">2-hydroxyflavanone C-glucosyltransferase</fullName>
        <ecNumber evidence="4">2.4.1.360</ecNumber>
    </recommendedName>
    <alternativeName>
        <fullName evidence="5">UDP-glucose:2-hydroxyflavanone C-glucosyltransferase</fullName>
    </alternativeName>
</protein>
<dbReference type="CDD" id="cd03784">
    <property type="entry name" value="GT1_Gtf-like"/>
    <property type="match status" value="1"/>
</dbReference>
<dbReference type="EMBL" id="BSYO01000010">
    <property type="protein sequence ID" value="GMH11145.1"/>
    <property type="molecule type" value="Genomic_DNA"/>
</dbReference>
<organism evidence="7 8">
    <name type="scientific">Nepenthes gracilis</name>
    <name type="common">Slender pitcher plant</name>
    <dbReference type="NCBI Taxonomy" id="150966"/>
    <lineage>
        <taxon>Eukaryota</taxon>
        <taxon>Viridiplantae</taxon>
        <taxon>Streptophyta</taxon>
        <taxon>Embryophyta</taxon>
        <taxon>Tracheophyta</taxon>
        <taxon>Spermatophyta</taxon>
        <taxon>Magnoliopsida</taxon>
        <taxon>eudicotyledons</taxon>
        <taxon>Gunneridae</taxon>
        <taxon>Pentapetalae</taxon>
        <taxon>Caryophyllales</taxon>
        <taxon>Nepenthaceae</taxon>
        <taxon>Nepenthes</taxon>
    </lineage>
</organism>
<comment type="catalytic activity">
    <reaction evidence="3">
        <text>a 3'-hydro-2'-hydroxy-beta-oxodihydrochalcone + UDP-alpha-D-glucose = a 3'-(beta-D-glucopyranosyl)-2'-hydroxy-beta-oxodihydrochalcone + UDP + H(+)</text>
        <dbReference type="Rhea" id="RHEA:51504"/>
        <dbReference type="ChEBI" id="CHEBI:15378"/>
        <dbReference type="ChEBI" id="CHEBI:58223"/>
        <dbReference type="ChEBI" id="CHEBI:58885"/>
        <dbReference type="ChEBI" id="CHEBI:142482"/>
        <dbReference type="ChEBI" id="CHEBI:142483"/>
        <dbReference type="EC" id="2.4.1.360"/>
    </reaction>
    <physiologicalReaction direction="left-to-right" evidence="3">
        <dbReference type="Rhea" id="RHEA:51505"/>
    </physiologicalReaction>
</comment>
<evidence type="ECO:0000256" key="1">
    <source>
        <dbReference type="ARBA" id="ARBA00009995"/>
    </source>
</evidence>
<evidence type="ECO:0000313" key="7">
    <source>
        <dbReference type="EMBL" id="GMH11145.1"/>
    </source>
</evidence>
<dbReference type="PANTHER" id="PTHR11926">
    <property type="entry name" value="GLUCOSYL/GLUCURONOSYL TRANSFERASES"/>
    <property type="match status" value="1"/>
</dbReference>
<evidence type="ECO:0000256" key="5">
    <source>
        <dbReference type="ARBA" id="ARBA00082568"/>
    </source>
</evidence>
<dbReference type="Pfam" id="PF00201">
    <property type="entry name" value="UDPGT"/>
    <property type="match status" value="1"/>
</dbReference>